<evidence type="ECO:0000256" key="4">
    <source>
        <dbReference type="ARBA" id="ARBA00022679"/>
    </source>
</evidence>
<dbReference type="EMBL" id="NPKH01000014">
    <property type="protein sequence ID" value="PAP96501.1"/>
    <property type="molecule type" value="Genomic_DNA"/>
</dbReference>
<dbReference type="SMART" id="SM00798">
    <property type="entry name" value="AICARFT_IMPCHas"/>
    <property type="match status" value="1"/>
</dbReference>
<sequence>MAVAAKNIPAPDLVPVRRALLSVFDKTGLIDFARALAAAGVELVSTGGTAKAIAEAGMAVRDVSDLTGFPEIMDGRVKTLHPSVHGALLGVRDDPEHAAAMRDHGIEPIDLVVSNLYPFEDVRRSGAAYASIVENIDIGGPAMIRASAKNHAYVAIVTDPEDYASVLNALEMNFGSLSLDFRKKLAAKAFARTASYDAAISGWFAEALEIEHPTWRAFGGRLDQVMRYGENPHQSAGFYVDGDKRPGVATARQLQGKQLSYNNINDTDAAFELVGEFDPNRSATVAIIKHANPCGVAEGASLKAAYAKAFACDPVSAFGGIVAMNRTLDAEAAEEIVKTFTEVIIAPGASEEAIGIVAAKKNLRLLVTGGLPDPRAAGSTVKSVSGGLLVQGRDNAVVDDLDLKVVTRRAPTPAEMADLKFAFRIAKHVKSNAIIYVRDGATVGIGAGQMSRVDSSRIAARKALDAAEAAGLAEPLTKNSVVASDAFFPFADGLLSAIEAGATAVIQPGGSMRDDDVIAAADAHGIAMVFTGVRHFRH</sequence>
<dbReference type="PANTHER" id="PTHR11692:SF0">
    <property type="entry name" value="BIFUNCTIONAL PURINE BIOSYNTHESIS PROTEIN ATIC"/>
    <property type="match status" value="1"/>
</dbReference>
<dbReference type="NCBIfam" id="TIGR00355">
    <property type="entry name" value="purH"/>
    <property type="match status" value="1"/>
</dbReference>
<evidence type="ECO:0000313" key="12">
    <source>
        <dbReference type="EMBL" id="PAP96501.1"/>
    </source>
</evidence>
<evidence type="ECO:0000256" key="8">
    <source>
        <dbReference type="ARBA" id="ARBA00050488"/>
    </source>
</evidence>
<dbReference type="SUPFAM" id="SSF52335">
    <property type="entry name" value="Methylglyoxal synthase-like"/>
    <property type="match status" value="1"/>
</dbReference>
<feature type="domain" description="MGS-like" evidence="11">
    <location>
        <begin position="8"/>
        <end position="158"/>
    </location>
</feature>
<dbReference type="InterPro" id="IPR016193">
    <property type="entry name" value="Cytidine_deaminase-like"/>
</dbReference>
<evidence type="ECO:0000256" key="1">
    <source>
        <dbReference type="ARBA" id="ARBA00004844"/>
    </source>
</evidence>
<dbReference type="Pfam" id="PF02142">
    <property type="entry name" value="MGS"/>
    <property type="match status" value="1"/>
</dbReference>
<accession>A0A271KKY8</accession>
<dbReference type="InterPro" id="IPR011607">
    <property type="entry name" value="MGS-like_dom"/>
</dbReference>
<evidence type="ECO:0000256" key="5">
    <source>
        <dbReference type="ARBA" id="ARBA00022755"/>
    </source>
</evidence>
<dbReference type="PROSITE" id="PS51855">
    <property type="entry name" value="MGS"/>
    <property type="match status" value="1"/>
</dbReference>
<keyword evidence="13" id="KW-1185">Reference proteome</keyword>
<dbReference type="FunFam" id="3.40.140.20:FF:000001">
    <property type="entry name" value="Bifunctional purine biosynthesis protein PurH"/>
    <property type="match status" value="1"/>
</dbReference>
<dbReference type="EC" id="3.5.4.10" evidence="10"/>
<protein>
    <recommendedName>
        <fullName evidence="10">Bifunctional purine biosynthesis protein PurH</fullName>
    </recommendedName>
    <domain>
        <recommendedName>
            <fullName evidence="10">Phosphoribosylaminoimidazolecarboxamide formyltransferase</fullName>
            <ecNumber evidence="10">2.1.2.3</ecNumber>
        </recommendedName>
        <alternativeName>
            <fullName evidence="10">AICAR transformylase</fullName>
        </alternativeName>
    </domain>
    <domain>
        <recommendedName>
            <fullName evidence="10">IMP cyclohydrolase</fullName>
            <ecNumber evidence="10">3.5.4.10</ecNumber>
        </recommendedName>
        <alternativeName>
            <fullName evidence="10">ATIC</fullName>
        </alternativeName>
        <alternativeName>
            <fullName evidence="10">IMP synthase</fullName>
        </alternativeName>
        <alternativeName>
            <fullName evidence="10">Inosinicase</fullName>
        </alternativeName>
    </domain>
</protein>
<evidence type="ECO:0000256" key="9">
    <source>
        <dbReference type="ARBA" id="ARBA00050687"/>
    </source>
</evidence>
<dbReference type="FunFam" id="3.40.140.20:FF:000002">
    <property type="entry name" value="Bifunctional purine biosynthesis protein PurH"/>
    <property type="match status" value="1"/>
</dbReference>
<comment type="catalytic activity">
    <reaction evidence="8 10">
        <text>(6R)-10-formyltetrahydrofolate + 5-amino-1-(5-phospho-beta-D-ribosyl)imidazole-4-carboxamide = 5-formamido-1-(5-phospho-D-ribosyl)imidazole-4-carboxamide + (6S)-5,6,7,8-tetrahydrofolate</text>
        <dbReference type="Rhea" id="RHEA:22192"/>
        <dbReference type="ChEBI" id="CHEBI:57453"/>
        <dbReference type="ChEBI" id="CHEBI:58467"/>
        <dbReference type="ChEBI" id="CHEBI:58475"/>
        <dbReference type="ChEBI" id="CHEBI:195366"/>
        <dbReference type="EC" id="2.1.2.3"/>
    </reaction>
</comment>
<keyword evidence="5 10" id="KW-0658">Purine biosynthesis</keyword>
<proteinExistence type="inferred from homology"/>
<dbReference type="Proteomes" id="UP000215931">
    <property type="component" value="Unassembled WGS sequence"/>
</dbReference>
<comment type="pathway">
    <text evidence="2 10">Purine metabolism; IMP biosynthesis via de novo pathway; 5-formamido-1-(5-phospho-D-ribosyl)imidazole-4-carboxamide from 5-amino-1-(5-phospho-D-ribosyl)imidazole-4-carboxamide (10-formyl THF route): step 1/1.</text>
</comment>
<comment type="similarity">
    <text evidence="3 10">Belongs to the PurH family.</text>
</comment>
<dbReference type="SUPFAM" id="SSF53927">
    <property type="entry name" value="Cytidine deaminase-like"/>
    <property type="match status" value="1"/>
</dbReference>
<evidence type="ECO:0000256" key="6">
    <source>
        <dbReference type="ARBA" id="ARBA00022801"/>
    </source>
</evidence>
<dbReference type="SMART" id="SM00851">
    <property type="entry name" value="MGS"/>
    <property type="match status" value="1"/>
</dbReference>
<evidence type="ECO:0000259" key="11">
    <source>
        <dbReference type="PROSITE" id="PS51855"/>
    </source>
</evidence>
<comment type="domain">
    <text evidence="10">The IMP cyclohydrolase activity resides in the N-terminal region.</text>
</comment>
<keyword evidence="4 10" id="KW-0808">Transferase</keyword>
<name>A0A271KKY8_9HYPH</name>
<dbReference type="AlphaFoldDB" id="A0A271KKY8"/>
<dbReference type="Gene3D" id="3.40.50.1380">
    <property type="entry name" value="Methylglyoxal synthase-like domain"/>
    <property type="match status" value="1"/>
</dbReference>
<comment type="pathway">
    <text evidence="1 10">Purine metabolism; IMP biosynthesis via de novo pathway; IMP from 5-formamido-1-(5-phospho-D-ribosyl)imidazole-4-carboxamide: step 1/1.</text>
</comment>
<evidence type="ECO:0000256" key="10">
    <source>
        <dbReference type="HAMAP-Rule" id="MF_00139"/>
    </source>
</evidence>
<dbReference type="CDD" id="cd01421">
    <property type="entry name" value="IMPCH"/>
    <property type="match status" value="1"/>
</dbReference>
<dbReference type="OrthoDB" id="9802065at2"/>
<dbReference type="PIRSF" id="PIRSF000414">
    <property type="entry name" value="AICARFT_IMPCHas"/>
    <property type="match status" value="1"/>
</dbReference>
<dbReference type="Pfam" id="PF01808">
    <property type="entry name" value="AICARFT_IMPCHas"/>
    <property type="match status" value="1"/>
</dbReference>
<dbReference type="EC" id="2.1.2.3" evidence="10"/>
<dbReference type="FunFam" id="3.40.50.1380:FF:000001">
    <property type="entry name" value="Bifunctional purine biosynthesis protein PurH"/>
    <property type="match status" value="1"/>
</dbReference>
<dbReference type="GO" id="GO:0005829">
    <property type="term" value="C:cytosol"/>
    <property type="evidence" value="ECO:0007669"/>
    <property type="project" value="TreeGrafter"/>
</dbReference>
<dbReference type="GO" id="GO:0003937">
    <property type="term" value="F:IMP cyclohydrolase activity"/>
    <property type="evidence" value="ECO:0007669"/>
    <property type="project" value="UniProtKB-UniRule"/>
</dbReference>
<dbReference type="GO" id="GO:0004643">
    <property type="term" value="F:phosphoribosylaminoimidazolecarboxamide formyltransferase activity"/>
    <property type="evidence" value="ECO:0007669"/>
    <property type="project" value="UniProtKB-UniRule"/>
</dbReference>
<dbReference type="RefSeq" id="WP_095518126.1">
    <property type="nucleotide sequence ID" value="NZ_NPKH01000014.1"/>
</dbReference>
<dbReference type="InterPro" id="IPR036914">
    <property type="entry name" value="MGS-like_dom_sf"/>
</dbReference>
<dbReference type="InterPro" id="IPR002695">
    <property type="entry name" value="PurH-like"/>
</dbReference>
<evidence type="ECO:0000313" key="13">
    <source>
        <dbReference type="Proteomes" id="UP000215931"/>
    </source>
</evidence>
<dbReference type="UniPathway" id="UPA00074">
    <property type="reaction ID" value="UER00133"/>
</dbReference>
<dbReference type="InterPro" id="IPR024051">
    <property type="entry name" value="AICAR_Tfase_dup_dom_sf"/>
</dbReference>
<keyword evidence="6 10" id="KW-0378">Hydrolase</keyword>
<evidence type="ECO:0000256" key="7">
    <source>
        <dbReference type="ARBA" id="ARBA00023268"/>
    </source>
</evidence>
<dbReference type="HAMAP" id="MF_00139">
    <property type="entry name" value="PurH"/>
    <property type="match status" value="1"/>
</dbReference>
<comment type="catalytic activity">
    <reaction evidence="9 10">
        <text>IMP + H2O = 5-formamido-1-(5-phospho-D-ribosyl)imidazole-4-carboxamide</text>
        <dbReference type="Rhea" id="RHEA:18445"/>
        <dbReference type="ChEBI" id="CHEBI:15377"/>
        <dbReference type="ChEBI" id="CHEBI:58053"/>
        <dbReference type="ChEBI" id="CHEBI:58467"/>
        <dbReference type="EC" id="3.5.4.10"/>
    </reaction>
</comment>
<dbReference type="PANTHER" id="PTHR11692">
    <property type="entry name" value="BIFUNCTIONAL PURINE BIOSYNTHESIS PROTEIN PURH"/>
    <property type="match status" value="1"/>
</dbReference>
<evidence type="ECO:0000256" key="3">
    <source>
        <dbReference type="ARBA" id="ARBA00007667"/>
    </source>
</evidence>
<evidence type="ECO:0000256" key="2">
    <source>
        <dbReference type="ARBA" id="ARBA00004954"/>
    </source>
</evidence>
<organism evidence="12 13">
    <name type="scientific">Mesorhizobium wenxiniae</name>
    <dbReference type="NCBI Taxonomy" id="2014805"/>
    <lineage>
        <taxon>Bacteria</taxon>
        <taxon>Pseudomonadati</taxon>
        <taxon>Pseudomonadota</taxon>
        <taxon>Alphaproteobacteria</taxon>
        <taxon>Hyphomicrobiales</taxon>
        <taxon>Phyllobacteriaceae</taxon>
        <taxon>Mesorhizobium</taxon>
    </lineage>
</organism>
<dbReference type="Gene3D" id="3.40.140.20">
    <property type="match status" value="2"/>
</dbReference>
<dbReference type="GO" id="GO:0006189">
    <property type="term" value="P:'de novo' IMP biosynthetic process"/>
    <property type="evidence" value="ECO:0007669"/>
    <property type="project" value="UniProtKB-UniRule"/>
</dbReference>
<dbReference type="NCBIfam" id="NF002049">
    <property type="entry name" value="PRK00881.1"/>
    <property type="match status" value="1"/>
</dbReference>
<gene>
    <name evidence="10" type="primary">purH</name>
    <name evidence="12" type="ORF">CIT31_07605</name>
</gene>
<keyword evidence="7 10" id="KW-0511">Multifunctional enzyme</keyword>
<reference evidence="12 13" key="1">
    <citation type="submission" date="2017-08" db="EMBL/GenBank/DDBJ databases">
        <title>Mesorhizobium wenxinae sp. nov., a novel rhizobial species isolated from root nodules of chickpea (Cicer arietinum L.).</title>
        <authorList>
            <person name="Zhang J."/>
        </authorList>
    </citation>
    <scope>NUCLEOTIDE SEQUENCE [LARGE SCALE GENOMIC DNA]</scope>
    <source>
        <strain evidence="13">WYCCWR 10019</strain>
    </source>
</reference>
<comment type="caution">
    <text evidence="12">The sequence shown here is derived from an EMBL/GenBank/DDBJ whole genome shotgun (WGS) entry which is preliminary data.</text>
</comment>